<dbReference type="EMBL" id="CP101914">
    <property type="protein sequence ID" value="UUI02989.1"/>
    <property type="molecule type" value="Genomic_DNA"/>
</dbReference>
<name>A0ABY5JT71_9BACI</name>
<evidence type="ECO:0000256" key="4">
    <source>
        <dbReference type="ARBA" id="ARBA00023235"/>
    </source>
</evidence>
<evidence type="ECO:0000313" key="7">
    <source>
        <dbReference type="Proteomes" id="UP001059773"/>
    </source>
</evidence>
<dbReference type="InterPro" id="IPR023064">
    <property type="entry name" value="D-ribose_pyranase"/>
</dbReference>
<comment type="catalytic activity">
    <reaction evidence="1">
        <text>beta-D-ribopyranose = beta-D-ribofuranose</text>
        <dbReference type="Rhea" id="RHEA:25432"/>
        <dbReference type="ChEBI" id="CHEBI:27476"/>
        <dbReference type="ChEBI" id="CHEBI:47002"/>
        <dbReference type="EC" id="5.4.99.62"/>
    </reaction>
</comment>
<dbReference type="EC" id="5.4.99.62" evidence="2"/>
<reference evidence="6" key="1">
    <citation type="submission" date="2022-07" db="EMBL/GenBank/DDBJ databases">
        <title>FELIX.</title>
        <authorList>
            <person name="Wan K.H."/>
            <person name="Park S."/>
            <person name="Lawrence Q."/>
            <person name="Eichenberger J.P."/>
            <person name="Booth B.W."/>
            <person name="Piaggio A.J."/>
            <person name="Chandler J.C."/>
            <person name="Franklin A.B."/>
            <person name="Celniker S.E."/>
        </authorList>
    </citation>
    <scope>NUCLEOTIDE SEQUENCE</scope>
    <source>
        <strain evidence="6">QA-1986 374</strain>
    </source>
</reference>
<dbReference type="RefSeq" id="WP_256708174.1">
    <property type="nucleotide sequence ID" value="NZ_CP101914.1"/>
</dbReference>
<accession>A0ABY5JT71</accession>
<dbReference type="Proteomes" id="UP001059773">
    <property type="component" value="Chromosome"/>
</dbReference>
<keyword evidence="7" id="KW-1185">Reference proteome</keyword>
<dbReference type="NCBIfam" id="NF008761">
    <property type="entry name" value="PRK11797.1"/>
    <property type="match status" value="1"/>
</dbReference>
<evidence type="ECO:0000256" key="5">
    <source>
        <dbReference type="ARBA" id="ARBA00023277"/>
    </source>
</evidence>
<dbReference type="Pfam" id="PF05025">
    <property type="entry name" value="RbsD_FucU"/>
    <property type="match status" value="1"/>
</dbReference>
<proteinExistence type="predicted"/>
<evidence type="ECO:0000256" key="3">
    <source>
        <dbReference type="ARBA" id="ARBA00022490"/>
    </source>
</evidence>
<gene>
    <name evidence="6" type="primary">rbsD</name>
    <name evidence="6" type="ORF">NP439_23660</name>
</gene>
<keyword evidence="5" id="KW-0119">Carbohydrate metabolism</keyword>
<dbReference type="PANTHER" id="PTHR37831">
    <property type="entry name" value="D-RIBOSE PYRANASE"/>
    <property type="match status" value="1"/>
</dbReference>
<dbReference type="Gene3D" id="3.40.1650.10">
    <property type="entry name" value="RbsD-like domain"/>
    <property type="match status" value="1"/>
</dbReference>
<dbReference type="SUPFAM" id="SSF102546">
    <property type="entry name" value="RbsD-like"/>
    <property type="match status" value="1"/>
</dbReference>
<keyword evidence="3" id="KW-0963">Cytoplasm</keyword>
<organism evidence="6 7">
    <name type="scientific">Oceanobacillus jeddahense</name>
    <dbReference type="NCBI Taxonomy" id="1462527"/>
    <lineage>
        <taxon>Bacteria</taxon>
        <taxon>Bacillati</taxon>
        <taxon>Bacillota</taxon>
        <taxon>Bacilli</taxon>
        <taxon>Bacillales</taxon>
        <taxon>Bacillaceae</taxon>
        <taxon>Oceanobacillus</taxon>
    </lineage>
</organism>
<evidence type="ECO:0000256" key="1">
    <source>
        <dbReference type="ARBA" id="ARBA00000223"/>
    </source>
</evidence>
<dbReference type="GO" id="GO:0062193">
    <property type="term" value="F:D-ribose pyranase activity"/>
    <property type="evidence" value="ECO:0007669"/>
    <property type="project" value="UniProtKB-EC"/>
</dbReference>
<dbReference type="InterPro" id="IPR023750">
    <property type="entry name" value="RbsD-like_sf"/>
</dbReference>
<dbReference type="InterPro" id="IPR007721">
    <property type="entry name" value="RbsD_FucU"/>
</dbReference>
<evidence type="ECO:0000313" key="6">
    <source>
        <dbReference type="EMBL" id="UUI02989.1"/>
    </source>
</evidence>
<keyword evidence="4 6" id="KW-0413">Isomerase</keyword>
<evidence type="ECO:0000256" key="2">
    <source>
        <dbReference type="ARBA" id="ARBA00012862"/>
    </source>
</evidence>
<dbReference type="PANTHER" id="PTHR37831:SF1">
    <property type="entry name" value="D-RIBOSE PYRANASE"/>
    <property type="match status" value="1"/>
</dbReference>
<protein>
    <recommendedName>
        <fullName evidence="2">D-ribose pyranase</fullName>
        <ecNumber evidence="2">5.4.99.62</ecNumber>
    </recommendedName>
</protein>
<sequence>MKKRGILNKELNDVIASMGHTDRIIISDVGFPIPEGVRRVDLALTDEIPDTETVLKLIEKEVIAEEIYVAEDVFVNNKPLYESIQSIFEGVNINGIPHEDILTKEAHKAKAVVRTGSYNPWGNIVLQSGVDVKKFFNRSGVVTPDYYKDKM</sequence>